<evidence type="ECO:0000313" key="1">
    <source>
        <dbReference type="EMBL" id="KAI3361841.1"/>
    </source>
</evidence>
<comment type="caution">
    <text evidence="1">The sequence shown here is derived from an EMBL/GenBank/DDBJ whole genome shotgun (WGS) entry which is preliminary data.</text>
</comment>
<dbReference type="Proteomes" id="UP000831701">
    <property type="component" value="Chromosome 15"/>
</dbReference>
<accession>A0ACB8W1U9</accession>
<evidence type="ECO:0000313" key="2">
    <source>
        <dbReference type="Proteomes" id="UP000831701"/>
    </source>
</evidence>
<sequence>MTADQWAMIREGTPDSATKIILAELLLDLIALVSASLVSALKEHKRTGTAVTEEIVLLCMGPILSHTFENVLDIKDKTSCPNKERLIILIIQDVVESVNSALTASKATVRVTAPQRLNVMVDHASEMLKEFTSKMKCLWKPKPQKKRSPILSIQEEKEKDVEAPEVAVSEDHCKTSATSVEPDTSEKRSSTPMDSLITETTKAVQDIIATEVSNIIEPLLDDLTDTEYQQLQTDTATEIQNTSRDITQLIVKEAEDLTESATPTSLQISKLPLNGVGEKIKSFFAKCYTKSQIQRMMAQLKDKFMNGSKAENKESVQILDAAVESLLAKEMDDKQDGDEASVISLLEVISKGSIQSFPKALSDHLYNQLLQENKPEQSRRATSCRSIKVAPTRETVYEDIQNKVWRLLGMLAWWLTTQATVQSNRLMLAIKNAEAAKPTVAEKSPTSQEEGPRAKRNKVCLKLIMDKLVLRTCKKAKVSAPFEETIMISLFEKIRAKIKLTDLFITHNTVKNIDKAIFKDLCKQWGDAENILILVCLEDPQIEKSIISTFKKHLTTPLARRNNTVIRLLSLVDECNKELKSCLIQIISCSTGLSTKGASEAGHYLVVRQDLNSFVHLSYFTSQLEVLCLSPLDSVCSWLTGPWLLGLLCLLHLDRHPASPEFSACKLLIAALPSIHQRGLVSSVSLPRSSLKYSSSQLCCIWVLLPTRYRTIWPFKMDPAHASSPESRLERIEQTLTLRQHEARFAMAAATEIQQATTTQAEGLAAITSQVQQLMAAWLSLRRQQLPPRRLDLLRLLAQLLLAPFWSPGWAIPSTHAGAESCDPFITNCSILYALQPQTFFHQRRQKLRSPSTTCLVGLVYGELLSGSSGPQPACPF</sequence>
<gene>
    <name evidence="1" type="ORF">L3Q82_002170</name>
</gene>
<protein>
    <submittedName>
        <fullName evidence="1">Uncharacterized protein</fullName>
    </submittedName>
</protein>
<organism evidence="1 2">
    <name type="scientific">Scortum barcoo</name>
    <name type="common">barcoo grunter</name>
    <dbReference type="NCBI Taxonomy" id="214431"/>
    <lineage>
        <taxon>Eukaryota</taxon>
        <taxon>Metazoa</taxon>
        <taxon>Chordata</taxon>
        <taxon>Craniata</taxon>
        <taxon>Vertebrata</taxon>
        <taxon>Euteleostomi</taxon>
        <taxon>Actinopterygii</taxon>
        <taxon>Neopterygii</taxon>
        <taxon>Teleostei</taxon>
        <taxon>Neoteleostei</taxon>
        <taxon>Acanthomorphata</taxon>
        <taxon>Eupercaria</taxon>
        <taxon>Centrarchiformes</taxon>
        <taxon>Terapontoidei</taxon>
        <taxon>Terapontidae</taxon>
        <taxon>Scortum</taxon>
    </lineage>
</organism>
<reference evidence="1" key="1">
    <citation type="submission" date="2022-04" db="EMBL/GenBank/DDBJ databases">
        <title>Jade perch genome.</title>
        <authorList>
            <person name="Chao B."/>
        </authorList>
    </citation>
    <scope>NUCLEOTIDE SEQUENCE</scope>
    <source>
        <strain evidence="1">CB-2022</strain>
    </source>
</reference>
<dbReference type="EMBL" id="CM041545">
    <property type="protein sequence ID" value="KAI3361841.1"/>
    <property type="molecule type" value="Genomic_DNA"/>
</dbReference>
<name>A0ACB8W1U9_9TELE</name>
<proteinExistence type="predicted"/>
<keyword evidence="2" id="KW-1185">Reference proteome</keyword>